<dbReference type="InterPro" id="IPR014550">
    <property type="entry name" value="UCP028704_OpgC"/>
</dbReference>
<evidence type="ECO:0008006" key="4">
    <source>
        <dbReference type="Google" id="ProtNLM"/>
    </source>
</evidence>
<feature type="transmembrane region" description="Helical" evidence="1">
    <location>
        <begin position="71"/>
        <end position="88"/>
    </location>
</feature>
<keyword evidence="1" id="KW-1133">Transmembrane helix</keyword>
<feature type="transmembrane region" description="Helical" evidence="1">
    <location>
        <begin position="224"/>
        <end position="244"/>
    </location>
</feature>
<proteinExistence type="predicted"/>
<feature type="transmembrane region" description="Helical" evidence="1">
    <location>
        <begin position="335"/>
        <end position="359"/>
    </location>
</feature>
<evidence type="ECO:0000256" key="1">
    <source>
        <dbReference type="SAM" id="Phobius"/>
    </source>
</evidence>
<keyword evidence="3" id="KW-1185">Reference proteome</keyword>
<feature type="transmembrane region" description="Helical" evidence="1">
    <location>
        <begin position="191"/>
        <end position="212"/>
    </location>
</feature>
<dbReference type="STRING" id="93684.SAMN05421853_103237"/>
<dbReference type="AlphaFoldDB" id="A0A1I5X998"/>
<name>A0A1I5X998_9RHOB</name>
<sequence>MTNAEMPVTAQTTEPPRTTTALGARTITSRDPRLDFFRGIAMFIILIAHVPGNAWGLWIPARFGFSDATEIFVFCSGMASAIAFGKVFRDQSWLMGAARVAFRCWQVYWAHIGLFFAIAVTMAALNASGLFERDYVGQLNLHPFFKSTETNLVGLMTLTYVPNYFDILPMYLVILAMMPVVVALANVHRGLAALFILTLWLLAQANVLAFPAEPWSDREWFFNPFGWQLIFFTGFAFMSGWLPAPPVDRRLVILAAVIVLTIVPFAWFRIIGEVPLIREWRSDYALLIAKTDFGFLRYVHFLSLAYLAWVAAGARGARLQPSGRPGIGPEIWRRVLAVIMKVGQQSLAVFITSMFLARLMGVALDLVSRDAVSMFAINAAGIAILAATAYGVGWFKAEPWRRKK</sequence>
<feature type="transmembrane region" description="Helical" evidence="1">
    <location>
        <begin position="108"/>
        <end position="131"/>
    </location>
</feature>
<dbReference type="Proteomes" id="UP000243106">
    <property type="component" value="Unassembled WGS sequence"/>
</dbReference>
<feature type="transmembrane region" description="Helical" evidence="1">
    <location>
        <begin position="164"/>
        <end position="184"/>
    </location>
</feature>
<dbReference type="RefSeq" id="WP_093009947.1">
    <property type="nucleotide sequence ID" value="NZ_FOXV01000003.1"/>
</dbReference>
<dbReference type="PANTHER" id="PTHR38592">
    <property type="entry name" value="BLL4819 PROTEIN"/>
    <property type="match status" value="1"/>
</dbReference>
<feature type="transmembrane region" description="Helical" evidence="1">
    <location>
        <begin position="40"/>
        <end position="59"/>
    </location>
</feature>
<protein>
    <recommendedName>
        <fullName evidence="4">OpgC protein</fullName>
    </recommendedName>
</protein>
<dbReference type="PANTHER" id="PTHR38592:SF3">
    <property type="entry name" value="BLL4819 PROTEIN"/>
    <property type="match status" value="1"/>
</dbReference>
<evidence type="ECO:0000313" key="3">
    <source>
        <dbReference type="Proteomes" id="UP000243106"/>
    </source>
</evidence>
<dbReference type="EMBL" id="FOXV01000003">
    <property type="protein sequence ID" value="SFQ28548.1"/>
    <property type="molecule type" value="Genomic_DNA"/>
</dbReference>
<evidence type="ECO:0000313" key="2">
    <source>
        <dbReference type="EMBL" id="SFQ28548.1"/>
    </source>
</evidence>
<dbReference type="Pfam" id="PF10129">
    <property type="entry name" value="OpgC_C"/>
    <property type="match status" value="1"/>
</dbReference>
<dbReference type="PIRSF" id="PIRSF028704">
    <property type="entry name" value="UPC028704"/>
    <property type="match status" value="1"/>
</dbReference>
<organism evidence="2 3">
    <name type="scientific">Roseivivax halotolerans</name>
    <dbReference type="NCBI Taxonomy" id="93684"/>
    <lineage>
        <taxon>Bacteria</taxon>
        <taxon>Pseudomonadati</taxon>
        <taxon>Pseudomonadota</taxon>
        <taxon>Alphaproteobacteria</taxon>
        <taxon>Rhodobacterales</taxon>
        <taxon>Roseobacteraceae</taxon>
        <taxon>Roseivivax</taxon>
    </lineage>
</organism>
<feature type="transmembrane region" description="Helical" evidence="1">
    <location>
        <begin position="295"/>
        <end position="314"/>
    </location>
</feature>
<feature type="transmembrane region" description="Helical" evidence="1">
    <location>
        <begin position="371"/>
        <end position="395"/>
    </location>
</feature>
<gene>
    <name evidence="2" type="ORF">SAMN05421853_103237</name>
</gene>
<feature type="transmembrane region" description="Helical" evidence="1">
    <location>
        <begin position="251"/>
        <end position="271"/>
    </location>
</feature>
<reference evidence="3" key="1">
    <citation type="submission" date="2016-10" db="EMBL/GenBank/DDBJ databases">
        <authorList>
            <person name="Varghese N."/>
            <person name="Submissions S."/>
        </authorList>
    </citation>
    <scope>NUCLEOTIDE SEQUENCE [LARGE SCALE GENOMIC DNA]</scope>
    <source>
        <strain evidence="3">JCM 10271</strain>
    </source>
</reference>
<keyword evidence="1" id="KW-0472">Membrane</keyword>
<accession>A0A1I5X998</accession>
<keyword evidence="1" id="KW-0812">Transmembrane</keyword>